<evidence type="ECO:0000313" key="1">
    <source>
        <dbReference type="EMBL" id="OGE46865.1"/>
    </source>
</evidence>
<organism evidence="1 2">
    <name type="scientific">Penicillium arizonense</name>
    <dbReference type="NCBI Taxonomy" id="1835702"/>
    <lineage>
        <taxon>Eukaryota</taxon>
        <taxon>Fungi</taxon>
        <taxon>Dikarya</taxon>
        <taxon>Ascomycota</taxon>
        <taxon>Pezizomycotina</taxon>
        <taxon>Eurotiomycetes</taxon>
        <taxon>Eurotiomycetidae</taxon>
        <taxon>Eurotiales</taxon>
        <taxon>Aspergillaceae</taxon>
        <taxon>Penicillium</taxon>
    </lineage>
</organism>
<accession>A0A1F5L0Z1</accession>
<reference evidence="1 2" key="1">
    <citation type="journal article" date="2016" name="Sci. Rep.">
        <title>Penicillium arizonense, a new, genome sequenced fungal species, reveals a high chemical diversity in secreted metabolites.</title>
        <authorList>
            <person name="Grijseels S."/>
            <person name="Nielsen J.C."/>
            <person name="Randelovic M."/>
            <person name="Nielsen J."/>
            <person name="Nielsen K.F."/>
            <person name="Workman M."/>
            <person name="Frisvad J.C."/>
        </authorList>
    </citation>
    <scope>NUCLEOTIDE SEQUENCE [LARGE SCALE GENOMIC DNA]</scope>
    <source>
        <strain evidence="1 2">CBS 141311</strain>
    </source>
</reference>
<sequence length="42" mass="4401">MTAAGVTATGTCALVMATLCQHYLDAPKDLTPTEKYLIATQS</sequence>
<keyword evidence="2" id="KW-1185">Reference proteome</keyword>
<evidence type="ECO:0000313" key="2">
    <source>
        <dbReference type="Proteomes" id="UP000177622"/>
    </source>
</evidence>
<protein>
    <submittedName>
        <fullName evidence="1">Uncharacterized protein</fullName>
    </submittedName>
</protein>
<name>A0A1F5L0Z1_PENAI</name>
<proteinExistence type="predicted"/>
<dbReference type="EMBL" id="LXJU01000097">
    <property type="protein sequence ID" value="OGE46865.1"/>
    <property type="molecule type" value="Genomic_DNA"/>
</dbReference>
<gene>
    <name evidence="1" type="ORF">PENARI_c097G07189</name>
</gene>
<dbReference type="RefSeq" id="XP_022482332.1">
    <property type="nucleotide sequence ID" value="XM_022637815.1"/>
</dbReference>
<dbReference type="GeneID" id="34582549"/>
<dbReference type="Proteomes" id="UP000177622">
    <property type="component" value="Unassembled WGS sequence"/>
</dbReference>
<comment type="caution">
    <text evidence="1">The sequence shown here is derived from an EMBL/GenBank/DDBJ whole genome shotgun (WGS) entry which is preliminary data.</text>
</comment>
<dbReference type="AlphaFoldDB" id="A0A1F5L0Z1"/>